<dbReference type="PANTHER" id="PTHR11886:SF56">
    <property type="entry name" value="OS02G0580400 PROTEIN"/>
    <property type="match status" value="1"/>
</dbReference>
<evidence type="ECO:0008006" key="3">
    <source>
        <dbReference type="Google" id="ProtNLM"/>
    </source>
</evidence>
<dbReference type="Gene3D" id="3.30.740.10">
    <property type="entry name" value="Protein Inhibitor Of Neuronal Nitric Oxide Synthase"/>
    <property type="match status" value="1"/>
</dbReference>
<feature type="region of interest" description="Disordered" evidence="1">
    <location>
        <begin position="61"/>
        <end position="123"/>
    </location>
</feature>
<dbReference type="AlphaFoldDB" id="A0A0D6R667"/>
<dbReference type="GO" id="GO:0005868">
    <property type="term" value="C:cytoplasmic dynein complex"/>
    <property type="evidence" value="ECO:0007669"/>
    <property type="project" value="TreeGrafter"/>
</dbReference>
<dbReference type="CDD" id="cd21452">
    <property type="entry name" value="DLC-like_DYNLL1_DYNLL2"/>
    <property type="match status" value="1"/>
</dbReference>
<dbReference type="EMBL" id="GCKF01027475">
    <property type="protein sequence ID" value="JAG98201.1"/>
    <property type="molecule type" value="Transcribed_RNA"/>
</dbReference>
<name>A0A0D6R667_ARACU</name>
<reference evidence="2" key="1">
    <citation type="submission" date="2015-03" db="EMBL/GenBank/DDBJ databases">
        <title>A transcriptome of Araucaria cunninghamii, an australian fine timber species.</title>
        <authorList>
            <person name="Jing Yi C.J.Y."/>
            <person name="Yin San L.Y.S."/>
            <person name="Abdul Karim S.S."/>
            <person name="Wan Azmi N.N."/>
            <person name="Hercus R.R."/>
            <person name="Croft L.L."/>
        </authorList>
    </citation>
    <scope>NUCLEOTIDE SEQUENCE</scope>
    <source>
        <strain evidence="2">MI0301</strain>
        <tissue evidence="2">Leaf</tissue>
    </source>
</reference>
<evidence type="ECO:0000313" key="2">
    <source>
        <dbReference type="EMBL" id="JAG98201.1"/>
    </source>
</evidence>
<dbReference type="Pfam" id="PF01221">
    <property type="entry name" value="Dynein_light"/>
    <property type="match status" value="1"/>
</dbReference>
<proteinExistence type="predicted"/>
<organism evidence="2">
    <name type="scientific">Araucaria cunninghamii</name>
    <name type="common">Hoop pine</name>
    <name type="synonym">Moreton Bay pine</name>
    <dbReference type="NCBI Taxonomy" id="56994"/>
    <lineage>
        <taxon>Eukaryota</taxon>
        <taxon>Viridiplantae</taxon>
        <taxon>Streptophyta</taxon>
        <taxon>Embryophyta</taxon>
        <taxon>Tracheophyta</taxon>
        <taxon>Spermatophyta</taxon>
        <taxon>Pinopsida</taxon>
        <taxon>Pinidae</taxon>
        <taxon>Conifers II</taxon>
        <taxon>Araucariales</taxon>
        <taxon>Araucariaceae</taxon>
        <taxon>Araucaria</taxon>
    </lineage>
</organism>
<dbReference type="GO" id="GO:0007017">
    <property type="term" value="P:microtubule-based process"/>
    <property type="evidence" value="ECO:0007669"/>
    <property type="project" value="InterPro"/>
</dbReference>
<protein>
    <recommendedName>
        <fullName evidence="3">Dynein light chain</fullName>
    </recommendedName>
</protein>
<dbReference type="SMART" id="SM01375">
    <property type="entry name" value="Dynein_light"/>
    <property type="match status" value="1"/>
</dbReference>
<evidence type="ECO:0000256" key="1">
    <source>
        <dbReference type="SAM" id="MobiDB-lite"/>
    </source>
</evidence>
<dbReference type="FunFam" id="3.30.740.10:FF:000003">
    <property type="entry name" value="Dynein light chain"/>
    <property type="match status" value="1"/>
</dbReference>
<sequence length="256" mass="28308">MEIIEVCERTSQGGAHHRTEVLGKNRLFTLMEKYYSFDGVRKQKAKRLSQSPLQALSLSEKIGRNCSKPPKKKVGFLLPGDLQKPREGNDGCKANLTENREEEKQRSSGGTDPSSVDETQKLSPLNVDGTITVTMVPRPSKAVCSPSPAPILKVNLAISAMELKVKLRAADMPPLLQERAFRCARQCLDDAHKPGFRQVALTLKKEFDTGYGPAWQCIVGKSFGSFVTHSPGGFLYFSIDKLSILLFKTTVEPIDQ</sequence>
<dbReference type="SUPFAM" id="SSF54648">
    <property type="entry name" value="DLC"/>
    <property type="match status" value="1"/>
</dbReference>
<dbReference type="PANTHER" id="PTHR11886">
    <property type="entry name" value="DYNEIN LIGHT CHAIN"/>
    <property type="match status" value="1"/>
</dbReference>
<accession>A0A0D6R667</accession>
<dbReference type="InterPro" id="IPR037177">
    <property type="entry name" value="DLC_sf"/>
</dbReference>
<feature type="compositionally biased region" description="Polar residues" evidence="1">
    <location>
        <begin position="107"/>
        <end position="123"/>
    </location>
</feature>
<dbReference type="InterPro" id="IPR001372">
    <property type="entry name" value="Dynein_light_chain_typ-1/2"/>
</dbReference>
<dbReference type="GO" id="GO:0045505">
    <property type="term" value="F:dynein intermediate chain binding"/>
    <property type="evidence" value="ECO:0007669"/>
    <property type="project" value="TreeGrafter"/>
</dbReference>